<keyword evidence="5" id="KW-0378">Hydrolase</keyword>
<dbReference type="InterPro" id="IPR011234">
    <property type="entry name" value="Fumarylacetoacetase-like_C"/>
</dbReference>
<protein>
    <submittedName>
        <fullName evidence="5">Fumarylacetoacetate hydrolase family protein</fullName>
    </submittedName>
</protein>
<keyword evidence="6" id="KW-1185">Reference proteome</keyword>
<evidence type="ECO:0000256" key="2">
    <source>
        <dbReference type="ARBA" id="ARBA00010211"/>
    </source>
</evidence>
<dbReference type="PANTHER" id="PTHR42796">
    <property type="entry name" value="FUMARYLACETOACETATE HYDROLASE DOMAIN-CONTAINING PROTEIN 2A-RELATED"/>
    <property type="match status" value="1"/>
</dbReference>
<dbReference type="Proteomes" id="UP001501706">
    <property type="component" value="Unassembled WGS sequence"/>
</dbReference>
<sequence length="292" mass="30630">MAHPFVSFTLPGQDTVRIGVVADGSVAEIADSGHPFKPGGALAALASQGPQAMRAAADCALAGVKRVPLAEVRLLPPVPQPGKIICLGLNYADHAAEGGNAKPSYPSFFMRGATSLIAHGAPLLRPRVSDKLDFEAELAVVIGKRARHLTPDDALSAVAGYACFNDATLRDYQRRTAQWTIGKNFDGTGAFGPWLVPADALPPGASGLKIESRLNGRVMQSDNTSNMLFPVAETLCLLTEALTLEPGDVIAMGTPAGVGYARKPPVWMQPGDRIEIEIEGLGTLANTVKDEA</sequence>
<dbReference type="InterPro" id="IPR051121">
    <property type="entry name" value="FAH"/>
</dbReference>
<keyword evidence="3" id="KW-0479">Metal-binding</keyword>
<accession>A0ABN1BKQ8</accession>
<comment type="similarity">
    <text evidence="2">Belongs to the FAH family.</text>
</comment>
<evidence type="ECO:0000313" key="5">
    <source>
        <dbReference type="EMBL" id="GAA0498890.1"/>
    </source>
</evidence>
<reference evidence="5 6" key="1">
    <citation type="journal article" date="2019" name="Int. J. Syst. Evol. Microbiol.">
        <title>The Global Catalogue of Microorganisms (GCM) 10K type strain sequencing project: providing services to taxonomists for standard genome sequencing and annotation.</title>
        <authorList>
            <consortium name="The Broad Institute Genomics Platform"/>
            <consortium name="The Broad Institute Genome Sequencing Center for Infectious Disease"/>
            <person name="Wu L."/>
            <person name="Ma J."/>
        </authorList>
    </citation>
    <scope>NUCLEOTIDE SEQUENCE [LARGE SCALE GENOMIC DNA]</scope>
    <source>
        <strain evidence="5 6">JCM 14330</strain>
    </source>
</reference>
<evidence type="ECO:0000256" key="3">
    <source>
        <dbReference type="ARBA" id="ARBA00022723"/>
    </source>
</evidence>
<gene>
    <name evidence="5" type="ORF">GCM10009097_14100</name>
</gene>
<evidence type="ECO:0000313" key="6">
    <source>
        <dbReference type="Proteomes" id="UP001501706"/>
    </source>
</evidence>
<dbReference type="EMBL" id="BAAAEN010000004">
    <property type="protein sequence ID" value="GAA0498890.1"/>
    <property type="molecule type" value="Genomic_DNA"/>
</dbReference>
<feature type="domain" description="Fumarylacetoacetase-like C-terminal" evidence="4">
    <location>
        <begin position="83"/>
        <end position="288"/>
    </location>
</feature>
<evidence type="ECO:0000256" key="1">
    <source>
        <dbReference type="ARBA" id="ARBA00001946"/>
    </source>
</evidence>
<evidence type="ECO:0000259" key="4">
    <source>
        <dbReference type="Pfam" id="PF01557"/>
    </source>
</evidence>
<dbReference type="InterPro" id="IPR036663">
    <property type="entry name" value="Fumarylacetoacetase_C_sf"/>
</dbReference>
<comment type="cofactor">
    <cofactor evidence="1">
        <name>Mg(2+)</name>
        <dbReference type="ChEBI" id="CHEBI:18420"/>
    </cofactor>
</comment>
<dbReference type="PANTHER" id="PTHR42796:SF4">
    <property type="entry name" value="FUMARYLACETOACETATE HYDROLASE DOMAIN-CONTAINING PROTEIN 2A"/>
    <property type="match status" value="1"/>
</dbReference>
<dbReference type="RefSeq" id="WP_343927326.1">
    <property type="nucleotide sequence ID" value="NZ_BAAAEN010000004.1"/>
</dbReference>
<organism evidence="5 6">
    <name type="scientific">Pigmentiphaga daeguensis</name>
    <dbReference type="NCBI Taxonomy" id="414049"/>
    <lineage>
        <taxon>Bacteria</taxon>
        <taxon>Pseudomonadati</taxon>
        <taxon>Pseudomonadota</taxon>
        <taxon>Betaproteobacteria</taxon>
        <taxon>Burkholderiales</taxon>
        <taxon>Alcaligenaceae</taxon>
        <taxon>Pigmentiphaga</taxon>
    </lineage>
</organism>
<dbReference type="GO" id="GO:0016787">
    <property type="term" value="F:hydrolase activity"/>
    <property type="evidence" value="ECO:0007669"/>
    <property type="project" value="UniProtKB-KW"/>
</dbReference>
<comment type="caution">
    <text evidence="5">The sequence shown here is derived from an EMBL/GenBank/DDBJ whole genome shotgun (WGS) entry which is preliminary data.</text>
</comment>
<dbReference type="Gene3D" id="3.90.850.10">
    <property type="entry name" value="Fumarylacetoacetase-like, C-terminal domain"/>
    <property type="match status" value="1"/>
</dbReference>
<proteinExistence type="inferred from homology"/>
<dbReference type="SUPFAM" id="SSF56529">
    <property type="entry name" value="FAH"/>
    <property type="match status" value="1"/>
</dbReference>
<dbReference type="Pfam" id="PF01557">
    <property type="entry name" value="FAA_hydrolase"/>
    <property type="match status" value="1"/>
</dbReference>
<name>A0ABN1BKQ8_9BURK</name>